<dbReference type="GO" id="GO:0003677">
    <property type="term" value="F:DNA binding"/>
    <property type="evidence" value="ECO:0007669"/>
    <property type="project" value="InterPro"/>
</dbReference>
<evidence type="ECO:0000313" key="3">
    <source>
        <dbReference type="Proteomes" id="UP000595276"/>
    </source>
</evidence>
<dbReference type="KEGG" id="avg:I6H45_03795"/>
<gene>
    <name evidence="2" type="ORF">I6H45_03795</name>
</gene>
<dbReference type="SUPFAM" id="SSF53335">
    <property type="entry name" value="S-adenosyl-L-methionine-dependent methyltransferases"/>
    <property type="match status" value="1"/>
</dbReference>
<dbReference type="InterPro" id="IPR003356">
    <property type="entry name" value="DNA_methylase_A-5"/>
</dbReference>
<keyword evidence="2" id="KW-0808">Transferase</keyword>
<evidence type="ECO:0000259" key="1">
    <source>
        <dbReference type="Pfam" id="PF02384"/>
    </source>
</evidence>
<dbReference type="EMBL" id="CP066014">
    <property type="protein sequence ID" value="QQB62770.1"/>
    <property type="molecule type" value="Genomic_DNA"/>
</dbReference>
<reference evidence="2 3" key="1">
    <citation type="submission" date="2020-12" db="EMBL/GenBank/DDBJ databases">
        <title>FDA dAtabase for Regulatory Grade micrObial Sequences (FDA-ARGOS): Supporting development and validation of Infectious Disease Dx tests.</title>
        <authorList>
            <person name="Sproer C."/>
            <person name="Gronow S."/>
            <person name="Severitt S."/>
            <person name="Schroder I."/>
            <person name="Tallon L."/>
            <person name="Sadzewicz L."/>
            <person name="Zhao X."/>
            <person name="Boylan J."/>
            <person name="Ott S."/>
            <person name="Bowen H."/>
            <person name="Vavikolanu K."/>
            <person name="Mehta A."/>
            <person name="Aluvathingal J."/>
            <person name="Nadendla S."/>
            <person name="Lowell S."/>
            <person name="Myers T."/>
            <person name="Yan Y."/>
            <person name="Sichtig H."/>
        </authorList>
    </citation>
    <scope>NUCLEOTIDE SEQUENCE [LARGE SCALE GENOMIC DNA]</scope>
    <source>
        <strain evidence="2 3">FDAARGOS_988</strain>
    </source>
</reference>
<organism evidence="2 3">
    <name type="scientific">Anaerococcus vaginalis</name>
    <dbReference type="NCBI Taxonomy" id="33037"/>
    <lineage>
        <taxon>Bacteria</taxon>
        <taxon>Bacillati</taxon>
        <taxon>Bacillota</taxon>
        <taxon>Tissierellia</taxon>
        <taxon>Tissierellales</taxon>
        <taxon>Peptoniphilaceae</taxon>
        <taxon>Anaerococcus</taxon>
    </lineage>
</organism>
<dbReference type="GO" id="GO:0032259">
    <property type="term" value="P:methylation"/>
    <property type="evidence" value="ECO:0007669"/>
    <property type="project" value="UniProtKB-KW"/>
</dbReference>
<proteinExistence type="predicted"/>
<dbReference type="Gene3D" id="3.40.50.150">
    <property type="entry name" value="Vaccinia Virus protein VP39"/>
    <property type="match status" value="1"/>
</dbReference>
<evidence type="ECO:0000313" key="2">
    <source>
        <dbReference type="EMBL" id="QQB62770.1"/>
    </source>
</evidence>
<keyword evidence="2" id="KW-0489">Methyltransferase</keyword>
<dbReference type="Proteomes" id="UP000595276">
    <property type="component" value="Chromosome"/>
</dbReference>
<name>A0A7T4K6A4_9FIRM</name>
<protein>
    <submittedName>
        <fullName evidence="2">N-6 DNA methylase</fullName>
    </submittedName>
</protein>
<sequence length="43" mass="4910">MGDAFLLHDLYHLKQYGIMTIVLPHGVLFRGNADGEIRKNLIE</sequence>
<feature type="domain" description="DNA methylase adenine-specific" evidence="1">
    <location>
        <begin position="4"/>
        <end position="43"/>
    </location>
</feature>
<dbReference type="GO" id="GO:0008170">
    <property type="term" value="F:N-methyltransferase activity"/>
    <property type="evidence" value="ECO:0007669"/>
    <property type="project" value="InterPro"/>
</dbReference>
<dbReference type="AlphaFoldDB" id="A0A7T4K6A4"/>
<dbReference type="InterPro" id="IPR029063">
    <property type="entry name" value="SAM-dependent_MTases_sf"/>
</dbReference>
<dbReference type="Pfam" id="PF02384">
    <property type="entry name" value="N6_Mtase"/>
    <property type="match status" value="1"/>
</dbReference>
<accession>A0A7T4K6A4</accession>